<comment type="function">
    <text evidence="9">Mannosyltransferase involved in glycosylphosphatidylinositol-anchor biosynthesis. Transfers the third mannose to Man2-GlcN-acyl-PI during GPI precursor assembly.</text>
</comment>
<dbReference type="GO" id="GO:0000026">
    <property type="term" value="F:alpha-1,2-mannosyltransferase activity"/>
    <property type="evidence" value="ECO:0007669"/>
    <property type="project" value="TreeGrafter"/>
</dbReference>
<dbReference type="FunCoup" id="A0A1X2HKN7">
    <property type="interactions" value="563"/>
</dbReference>
<evidence type="ECO:0000256" key="10">
    <source>
        <dbReference type="RuleBase" id="RU363075"/>
    </source>
</evidence>
<keyword evidence="12" id="KW-1185">Reference proteome</keyword>
<feature type="transmembrane region" description="Helical" evidence="10">
    <location>
        <begin position="113"/>
        <end position="134"/>
    </location>
</feature>
<name>A0A1X2HKN7_SYNRA</name>
<dbReference type="InterPro" id="IPR005599">
    <property type="entry name" value="GPI_mannosylTrfase"/>
</dbReference>
<keyword evidence="7 10" id="KW-1133">Transmembrane helix</keyword>
<gene>
    <name evidence="11" type="ORF">BCR43DRAFT_220679</name>
</gene>
<feature type="transmembrane region" description="Helical" evidence="10">
    <location>
        <begin position="80"/>
        <end position="101"/>
    </location>
</feature>
<evidence type="ECO:0000256" key="6">
    <source>
        <dbReference type="ARBA" id="ARBA00022824"/>
    </source>
</evidence>
<evidence type="ECO:0000256" key="1">
    <source>
        <dbReference type="ARBA" id="ARBA00004477"/>
    </source>
</evidence>
<comment type="similarity">
    <text evidence="2">Belongs to the glycosyltransferase 22 family. PIGB subfamily.</text>
</comment>
<dbReference type="OrthoDB" id="416834at2759"/>
<dbReference type="Proteomes" id="UP000242180">
    <property type="component" value="Unassembled WGS sequence"/>
</dbReference>
<dbReference type="GO" id="GO:0006506">
    <property type="term" value="P:GPI anchor biosynthetic process"/>
    <property type="evidence" value="ECO:0007669"/>
    <property type="project" value="TreeGrafter"/>
</dbReference>
<dbReference type="STRING" id="13706.A0A1X2HKN7"/>
<evidence type="ECO:0000256" key="5">
    <source>
        <dbReference type="ARBA" id="ARBA00022692"/>
    </source>
</evidence>
<dbReference type="AlphaFoldDB" id="A0A1X2HKN7"/>
<evidence type="ECO:0000256" key="8">
    <source>
        <dbReference type="ARBA" id="ARBA00023136"/>
    </source>
</evidence>
<keyword evidence="6 10" id="KW-0256">Endoplasmic reticulum</keyword>
<evidence type="ECO:0000256" key="2">
    <source>
        <dbReference type="ARBA" id="ARBA00006065"/>
    </source>
</evidence>
<dbReference type="Pfam" id="PF03901">
    <property type="entry name" value="Glyco_transf_22"/>
    <property type="match status" value="1"/>
</dbReference>
<comment type="caution">
    <text evidence="11">The sequence shown here is derived from an EMBL/GenBank/DDBJ whole genome shotgun (WGS) entry which is preliminary data.</text>
</comment>
<sequence>MLQAVLAAVADYSTYSLGKKLMGDAIAPYMLFTLLSSWYLFFMAGRTLSNTMETVLTITALNDWPLSLASPNWKKGYTKALVWASLACVMRPTNALLWVFLGGHLLYRAKGHRWTVAMLASLITGTVMASNVAVDTRIYTGAWGLSSAVLTPVNFIRVNVLQSISVIYGVHPWHWYLSQGIPVVLTTYLPFAIFGYQKSRHNAETRHIGHLVLYVIGVYSLLSHKEFRFIFPIVPLLLIFAAKGLKETPPRWKRMACVVLLCTQVPMAIYLSLAHQRGVMDAMLWVREQQPASVGVLMPCHSTPWQSVVHAPDMDMWFLTCEPPLRDDELDEADLFYTDPAGFLREMDRPWPTALLMFDNLLPSIQSLLDAQGYREDARFFNTHFHDDWRRRGDVLVLCRE</sequence>
<dbReference type="PANTHER" id="PTHR22760">
    <property type="entry name" value="GLYCOSYLTRANSFERASE"/>
    <property type="match status" value="1"/>
</dbReference>
<keyword evidence="3 10" id="KW-0328">Glycosyltransferase</keyword>
<comment type="subcellular location">
    <subcellularLocation>
        <location evidence="1 10">Endoplasmic reticulum membrane</location>
        <topology evidence="1 10">Multi-pass membrane protein</topology>
    </subcellularLocation>
</comment>
<feature type="transmembrane region" description="Helical" evidence="10">
    <location>
        <begin position="229"/>
        <end position="245"/>
    </location>
</feature>
<dbReference type="PANTHER" id="PTHR22760:SF4">
    <property type="entry name" value="GPI MANNOSYLTRANSFERASE 3"/>
    <property type="match status" value="1"/>
</dbReference>
<dbReference type="EMBL" id="MCGN01000003">
    <property type="protein sequence ID" value="ORY99156.1"/>
    <property type="molecule type" value="Genomic_DNA"/>
</dbReference>
<keyword evidence="4 11" id="KW-0808">Transferase</keyword>
<evidence type="ECO:0000256" key="3">
    <source>
        <dbReference type="ARBA" id="ARBA00022676"/>
    </source>
</evidence>
<feature type="transmembrane region" description="Helical" evidence="10">
    <location>
        <begin position="141"/>
        <end position="161"/>
    </location>
</feature>
<evidence type="ECO:0000256" key="7">
    <source>
        <dbReference type="ARBA" id="ARBA00022989"/>
    </source>
</evidence>
<dbReference type="GO" id="GO:0005789">
    <property type="term" value="C:endoplasmic reticulum membrane"/>
    <property type="evidence" value="ECO:0007669"/>
    <property type="project" value="UniProtKB-SubCell"/>
</dbReference>
<protein>
    <recommendedName>
        <fullName evidence="10">Mannosyltransferase</fullName>
        <ecNumber evidence="10">2.4.1.-</ecNumber>
    </recommendedName>
</protein>
<accession>A0A1X2HKN7</accession>
<dbReference type="OMA" id="HHMVFNN"/>
<reference evidence="11 12" key="1">
    <citation type="submission" date="2016-07" db="EMBL/GenBank/DDBJ databases">
        <title>Pervasive Adenine N6-methylation of Active Genes in Fungi.</title>
        <authorList>
            <consortium name="DOE Joint Genome Institute"/>
            <person name="Mondo S.J."/>
            <person name="Dannebaum R.O."/>
            <person name="Kuo R.C."/>
            <person name="Labutti K."/>
            <person name="Haridas S."/>
            <person name="Kuo A."/>
            <person name="Salamov A."/>
            <person name="Ahrendt S.R."/>
            <person name="Lipzen A."/>
            <person name="Sullivan W."/>
            <person name="Andreopoulos W.B."/>
            <person name="Clum A."/>
            <person name="Lindquist E."/>
            <person name="Daum C."/>
            <person name="Ramamoorthy G.K."/>
            <person name="Gryganskyi A."/>
            <person name="Culley D."/>
            <person name="Magnuson J.K."/>
            <person name="James T.Y."/>
            <person name="O'Malley M.A."/>
            <person name="Stajich J.E."/>
            <person name="Spatafora J.W."/>
            <person name="Visel A."/>
            <person name="Grigoriev I.V."/>
        </authorList>
    </citation>
    <scope>NUCLEOTIDE SEQUENCE [LARGE SCALE GENOMIC DNA]</scope>
    <source>
        <strain evidence="11 12">NRRL 2496</strain>
    </source>
</reference>
<evidence type="ECO:0000256" key="4">
    <source>
        <dbReference type="ARBA" id="ARBA00022679"/>
    </source>
</evidence>
<keyword evidence="5 10" id="KW-0812">Transmembrane</keyword>
<evidence type="ECO:0000256" key="9">
    <source>
        <dbReference type="ARBA" id="ARBA00024708"/>
    </source>
</evidence>
<keyword evidence="8 10" id="KW-0472">Membrane</keyword>
<evidence type="ECO:0000313" key="11">
    <source>
        <dbReference type="EMBL" id="ORY99156.1"/>
    </source>
</evidence>
<evidence type="ECO:0000313" key="12">
    <source>
        <dbReference type="Proteomes" id="UP000242180"/>
    </source>
</evidence>
<feature type="transmembrane region" description="Helical" evidence="10">
    <location>
        <begin position="173"/>
        <end position="196"/>
    </location>
</feature>
<dbReference type="EC" id="2.4.1.-" evidence="10"/>
<feature type="transmembrane region" description="Helical" evidence="10">
    <location>
        <begin position="26"/>
        <end position="44"/>
    </location>
</feature>
<dbReference type="InParanoid" id="A0A1X2HKN7"/>
<proteinExistence type="inferred from homology"/>
<organism evidence="11 12">
    <name type="scientific">Syncephalastrum racemosum</name>
    <name type="common">Filamentous fungus</name>
    <dbReference type="NCBI Taxonomy" id="13706"/>
    <lineage>
        <taxon>Eukaryota</taxon>
        <taxon>Fungi</taxon>
        <taxon>Fungi incertae sedis</taxon>
        <taxon>Mucoromycota</taxon>
        <taxon>Mucoromycotina</taxon>
        <taxon>Mucoromycetes</taxon>
        <taxon>Mucorales</taxon>
        <taxon>Syncephalastraceae</taxon>
        <taxon>Syncephalastrum</taxon>
    </lineage>
</organism>
<feature type="transmembrane region" description="Helical" evidence="10">
    <location>
        <begin position="208"/>
        <end position="223"/>
    </location>
</feature>